<name>A0A0P1ERN4_9RHOB</name>
<dbReference type="PRINTS" id="PR00455">
    <property type="entry name" value="HTHTETR"/>
</dbReference>
<reference evidence="6 7" key="1">
    <citation type="submission" date="2015-09" db="EMBL/GenBank/DDBJ databases">
        <authorList>
            <consortium name="Swine Surveillance"/>
        </authorList>
    </citation>
    <scope>NUCLEOTIDE SEQUENCE [LARGE SCALE GENOMIC DNA]</scope>
    <source>
        <strain evidence="6 7">CECT 7688</strain>
    </source>
</reference>
<dbReference type="FunFam" id="1.10.10.60:FF:000141">
    <property type="entry name" value="TetR family transcriptional regulator"/>
    <property type="match status" value="1"/>
</dbReference>
<dbReference type="SUPFAM" id="SSF48498">
    <property type="entry name" value="Tetracyclin repressor-like, C-terminal domain"/>
    <property type="match status" value="1"/>
</dbReference>
<dbReference type="SUPFAM" id="SSF46689">
    <property type="entry name" value="Homeodomain-like"/>
    <property type="match status" value="1"/>
</dbReference>
<dbReference type="InterPro" id="IPR036271">
    <property type="entry name" value="Tet_transcr_reg_TetR-rel_C_sf"/>
</dbReference>
<evidence type="ECO:0000259" key="5">
    <source>
        <dbReference type="PROSITE" id="PS50977"/>
    </source>
</evidence>
<dbReference type="Proteomes" id="UP000054823">
    <property type="component" value="Unassembled WGS sequence"/>
</dbReference>
<keyword evidence="2 4" id="KW-0238">DNA-binding</keyword>
<organism evidence="6 7">
    <name type="scientific">Shimia marina</name>
    <dbReference type="NCBI Taxonomy" id="321267"/>
    <lineage>
        <taxon>Bacteria</taxon>
        <taxon>Pseudomonadati</taxon>
        <taxon>Pseudomonadota</taxon>
        <taxon>Alphaproteobacteria</taxon>
        <taxon>Rhodobacterales</taxon>
        <taxon>Roseobacteraceae</taxon>
    </lineage>
</organism>
<gene>
    <name evidence="6" type="ORF">SHM7688_02158</name>
</gene>
<feature type="DNA-binding region" description="H-T-H motif" evidence="4">
    <location>
        <begin position="28"/>
        <end position="47"/>
    </location>
</feature>
<dbReference type="STRING" id="321267.SHM7688_02158"/>
<dbReference type="InterPro" id="IPR001647">
    <property type="entry name" value="HTH_TetR"/>
</dbReference>
<dbReference type="PANTHER" id="PTHR30055">
    <property type="entry name" value="HTH-TYPE TRANSCRIPTIONAL REGULATOR RUTR"/>
    <property type="match status" value="1"/>
</dbReference>
<dbReference type="AlphaFoldDB" id="A0A0P1ERN4"/>
<dbReference type="PROSITE" id="PS50977">
    <property type="entry name" value="HTH_TETR_2"/>
    <property type="match status" value="1"/>
</dbReference>
<proteinExistence type="predicted"/>
<protein>
    <submittedName>
        <fullName evidence="6">DNA-binding transcriptional repressor AcrR</fullName>
    </submittedName>
</protein>
<feature type="domain" description="HTH tetR-type" evidence="5">
    <location>
        <begin position="5"/>
        <end position="65"/>
    </location>
</feature>
<evidence type="ECO:0000256" key="1">
    <source>
        <dbReference type="ARBA" id="ARBA00023015"/>
    </source>
</evidence>
<dbReference type="RefSeq" id="WP_058239925.1">
    <property type="nucleotide sequence ID" value="NZ_CYPW01000021.1"/>
</dbReference>
<dbReference type="InterPro" id="IPR039536">
    <property type="entry name" value="TetR_C_Proteobacteria"/>
</dbReference>
<evidence type="ECO:0000313" key="7">
    <source>
        <dbReference type="Proteomes" id="UP000054823"/>
    </source>
</evidence>
<accession>A0A0P1ERN4</accession>
<keyword evidence="3" id="KW-0804">Transcription</keyword>
<dbReference type="InterPro" id="IPR009057">
    <property type="entry name" value="Homeodomain-like_sf"/>
</dbReference>
<dbReference type="PANTHER" id="PTHR30055:SF224">
    <property type="entry name" value="TRANSCRIPTIONAL REGULATOR TETR FAMILY"/>
    <property type="match status" value="1"/>
</dbReference>
<keyword evidence="7" id="KW-1185">Reference proteome</keyword>
<dbReference type="OrthoDB" id="9816431at2"/>
<dbReference type="Gene3D" id="1.10.357.10">
    <property type="entry name" value="Tetracycline Repressor, domain 2"/>
    <property type="match status" value="1"/>
</dbReference>
<dbReference type="GO" id="GO:0000976">
    <property type="term" value="F:transcription cis-regulatory region binding"/>
    <property type="evidence" value="ECO:0007669"/>
    <property type="project" value="TreeGrafter"/>
</dbReference>
<dbReference type="Gene3D" id="1.10.10.60">
    <property type="entry name" value="Homeodomain-like"/>
    <property type="match status" value="1"/>
</dbReference>
<evidence type="ECO:0000256" key="4">
    <source>
        <dbReference type="PROSITE-ProRule" id="PRU00335"/>
    </source>
</evidence>
<keyword evidence="1" id="KW-0805">Transcription regulation</keyword>
<sequence>MKLTEKKRQNIIDAAIEEFRENGFLAAKTTSIAKRAAVSSRTLYNHFETKEALFDAITEIMIARNEAMDPVVYDPARPLEDQLTEALERYVTVITDPEAIGLNRMVISEFLRDLDRSRAFFAEAASHDYPMTQLIAHAMEAGVLRRADPAFATGQLLALVKNFFFWPEFLLGEKQDTTGVMQDCVAMFLSHYKTDG</sequence>
<evidence type="ECO:0000256" key="3">
    <source>
        <dbReference type="ARBA" id="ARBA00023163"/>
    </source>
</evidence>
<dbReference type="InterPro" id="IPR050109">
    <property type="entry name" value="HTH-type_TetR-like_transc_reg"/>
</dbReference>
<dbReference type="Pfam" id="PF14246">
    <property type="entry name" value="TetR_C_7"/>
    <property type="match status" value="1"/>
</dbReference>
<dbReference type="Pfam" id="PF00440">
    <property type="entry name" value="TetR_N"/>
    <property type="match status" value="1"/>
</dbReference>
<evidence type="ECO:0000313" key="6">
    <source>
        <dbReference type="EMBL" id="CUH52711.1"/>
    </source>
</evidence>
<dbReference type="GO" id="GO:0003700">
    <property type="term" value="F:DNA-binding transcription factor activity"/>
    <property type="evidence" value="ECO:0007669"/>
    <property type="project" value="TreeGrafter"/>
</dbReference>
<evidence type="ECO:0000256" key="2">
    <source>
        <dbReference type="ARBA" id="ARBA00023125"/>
    </source>
</evidence>
<dbReference type="EMBL" id="CYPW01000021">
    <property type="protein sequence ID" value="CUH52711.1"/>
    <property type="molecule type" value="Genomic_DNA"/>
</dbReference>